<dbReference type="AlphaFoldDB" id="A0A6N2MAF8"/>
<organism evidence="2">
    <name type="scientific">Salix viminalis</name>
    <name type="common">Common osier</name>
    <name type="synonym">Basket willow</name>
    <dbReference type="NCBI Taxonomy" id="40686"/>
    <lineage>
        <taxon>Eukaryota</taxon>
        <taxon>Viridiplantae</taxon>
        <taxon>Streptophyta</taxon>
        <taxon>Embryophyta</taxon>
        <taxon>Tracheophyta</taxon>
        <taxon>Spermatophyta</taxon>
        <taxon>Magnoliopsida</taxon>
        <taxon>eudicotyledons</taxon>
        <taxon>Gunneridae</taxon>
        <taxon>Pentapetalae</taxon>
        <taxon>rosids</taxon>
        <taxon>fabids</taxon>
        <taxon>Malpighiales</taxon>
        <taxon>Salicaceae</taxon>
        <taxon>Saliceae</taxon>
        <taxon>Salix</taxon>
    </lineage>
</organism>
<feature type="region of interest" description="Disordered" evidence="1">
    <location>
        <begin position="1"/>
        <end position="40"/>
    </location>
</feature>
<evidence type="ECO:0000256" key="1">
    <source>
        <dbReference type="SAM" id="MobiDB-lite"/>
    </source>
</evidence>
<gene>
    <name evidence="2" type="ORF">SVIM_LOCUS277211</name>
</gene>
<sequence length="72" mass="7776">MNPQSPKETLTLSPSLSSSVPFSRLSPASSPQGIAPGTKPCSLESRLWIVERRSLNSTRENHFVRLAAGALQ</sequence>
<proteinExistence type="predicted"/>
<evidence type="ECO:0000313" key="2">
    <source>
        <dbReference type="EMBL" id="VFU44805.1"/>
    </source>
</evidence>
<feature type="compositionally biased region" description="Low complexity" evidence="1">
    <location>
        <begin position="1"/>
        <end position="30"/>
    </location>
</feature>
<dbReference type="EMBL" id="CAADRP010001608">
    <property type="protein sequence ID" value="VFU44805.1"/>
    <property type="molecule type" value="Genomic_DNA"/>
</dbReference>
<accession>A0A6N2MAF8</accession>
<protein>
    <submittedName>
        <fullName evidence="2">Uncharacterized protein</fullName>
    </submittedName>
</protein>
<name>A0A6N2MAF8_SALVM</name>
<reference evidence="2" key="1">
    <citation type="submission" date="2019-03" db="EMBL/GenBank/DDBJ databases">
        <authorList>
            <person name="Mank J."/>
            <person name="Almeida P."/>
        </authorList>
    </citation>
    <scope>NUCLEOTIDE SEQUENCE</scope>
    <source>
        <strain evidence="2">78183</strain>
    </source>
</reference>